<name>I0AP76_IGNAJ</name>
<dbReference type="PATRIC" id="fig|945713.3.peg.3103"/>
<dbReference type="KEGG" id="ial:IALB_3080"/>
<dbReference type="eggNOG" id="COG4771">
    <property type="taxonomic scope" value="Bacteria"/>
</dbReference>
<proteinExistence type="predicted"/>
<dbReference type="HOGENOM" id="CLU_506052_0_0_10"/>
<reference evidence="1 2" key="1">
    <citation type="journal article" date="2012" name="Front. Microbiol.">
        <title>Complete genome of Ignavibacterium album, a metabolically versatile, flagellated, facultative anaerobe from the phylum Chlorobi.</title>
        <authorList>
            <person name="Liu Z."/>
            <person name="Frigaard N.-U."/>
            <person name="Vogl K."/>
            <person name="Iino T."/>
            <person name="Ohkuma M."/>
            <person name="Overmann J."/>
            <person name="Bryant D.A."/>
        </authorList>
    </citation>
    <scope>NUCLEOTIDE SEQUENCE [LARGE SCALE GENOMIC DNA]</scope>
    <source>
        <strain evidence="2">DSM 19864 / JCM 16511 / NBRC 101810 / Mat9-16</strain>
    </source>
</reference>
<evidence type="ECO:0000313" key="2">
    <source>
        <dbReference type="Proteomes" id="UP000007394"/>
    </source>
</evidence>
<keyword evidence="2" id="KW-1185">Reference proteome</keyword>
<dbReference type="NCBIfam" id="NF045524">
    <property type="entry name" value="MXAN_6640_HExxH"/>
    <property type="match status" value="1"/>
</dbReference>
<sequence>MFYQTLFAQELSKAQLDSLYNLFLYVRSENKIESDKPAGFPEEPEKCGFGFVNTIALNVDKFLPEQQAILKVLLQRPSLQTSTVTPKGYFRIHYDQSGTNAPGYSLAELAAALDSAYEFEVNYLGYPPPPPDNGAGGDDRYDIYILDLGGSYYGYTQFEDLIGNGKYLTFTVIDNDYQGYFSTGINGARVTVAHEFHHGIQAGNYIYRDSDLFYYEITSTAMEEFVFDDVNDYYAYMPDYFNNPTRAFAQNNGYNLAIWNIFLKDRFGFDILKRQWELMPSARALNAINISLNEKGSTFRNELNKFGVWTYFTNYRTFPGKYFDEAANYPLIRTTNPMIFTPPSKTFTMSSRPTTNYFLKIVDGRDTLISIISNSDIISGIDSVNTSFAFEYILYSDTSIADRKLADKYSAALIASPQNFWSASEILNNFVVNGDSTFKFFGNDKETFAFPNPYRYSKKYGLGNFIYFQIQAELGDEVDLSVITSAMKLVYNSKESVSFLPNGAKGIKYEVKYLDKKHLASGIYIYTIKIQDKTVTGKFVVFNE</sequence>
<gene>
    <name evidence="1" type="ordered locus">IALB_3080</name>
</gene>
<dbReference type="STRING" id="945713.IALB_3080"/>
<accession>I0AP76</accession>
<dbReference type="AlphaFoldDB" id="I0AP76"/>
<organism evidence="1 2">
    <name type="scientific">Ignavibacterium album (strain DSM 19864 / JCM 16511 / NBRC 101810 / Mat9-16)</name>
    <dbReference type="NCBI Taxonomy" id="945713"/>
    <lineage>
        <taxon>Bacteria</taxon>
        <taxon>Pseudomonadati</taxon>
        <taxon>Ignavibacteriota</taxon>
        <taxon>Ignavibacteria</taxon>
        <taxon>Ignavibacteriales</taxon>
        <taxon>Ignavibacteriaceae</taxon>
        <taxon>Ignavibacterium</taxon>
    </lineage>
</organism>
<evidence type="ECO:0000313" key="1">
    <source>
        <dbReference type="EMBL" id="AFH50783.1"/>
    </source>
</evidence>
<dbReference type="EMBL" id="CP003418">
    <property type="protein sequence ID" value="AFH50783.1"/>
    <property type="molecule type" value="Genomic_DNA"/>
</dbReference>
<dbReference type="Proteomes" id="UP000007394">
    <property type="component" value="Chromosome"/>
</dbReference>
<protein>
    <submittedName>
        <fullName evidence="1">Uncharacterized protein</fullName>
    </submittedName>
</protein>